<reference evidence="1 2" key="1">
    <citation type="journal article" date="2020" name="Harmful Algae">
        <title>Molecular and morphological characterization of a novel dihydroanatoxin-a producing Microcoleus species (cyanobacteria) from the Russian River, California, USA.</title>
        <authorList>
            <person name="Conklin K.Y."/>
            <person name="Stancheva R."/>
            <person name="Otten T.G."/>
            <person name="Fadness R."/>
            <person name="Boyer G.L."/>
            <person name="Read B."/>
            <person name="Zhang X."/>
            <person name="Sheath R.G."/>
        </authorList>
    </citation>
    <scope>NUCLEOTIDE SEQUENCE [LARGE SCALE GENOMIC DNA]</scope>
    <source>
        <strain evidence="1 2">PTRS2</strain>
    </source>
</reference>
<organism evidence="1 2">
    <name type="scientific">Microcoleus anatoxicus PTRS2</name>
    <dbReference type="NCBI Taxonomy" id="2705321"/>
    <lineage>
        <taxon>Bacteria</taxon>
        <taxon>Bacillati</taxon>
        <taxon>Cyanobacteriota</taxon>
        <taxon>Cyanophyceae</taxon>
        <taxon>Oscillatoriophycideae</taxon>
        <taxon>Oscillatoriales</taxon>
        <taxon>Microcoleaceae</taxon>
        <taxon>Microcoleus</taxon>
        <taxon>Microcoleus anatoxicus</taxon>
    </lineage>
</organism>
<dbReference type="Gene3D" id="3.30.310.110">
    <property type="entry name" value="XisI-like"/>
    <property type="match status" value="1"/>
</dbReference>
<keyword evidence="2" id="KW-1185">Reference proteome</keyword>
<accession>A0ABU8YW41</accession>
<dbReference type="InterPro" id="IPR035943">
    <property type="entry name" value="XisI-like_sf"/>
</dbReference>
<sequence length="123" mass="13922">MDNIADCRQIVKVILNEFSSFFASESEVQTQVIFDLENDRYMLLSMGWFQGRRIHDCVIHMDIIDGQVWIQANNTDRSIAEELVAAGIPPKLIVLGLQPPEVRAYTAYGVENSIHSQELLQVG</sequence>
<gene>
    <name evidence="1" type="ORF">WMG39_27310</name>
</gene>
<dbReference type="SUPFAM" id="SSF143847">
    <property type="entry name" value="XisI-like"/>
    <property type="match status" value="1"/>
</dbReference>
<dbReference type="RefSeq" id="WP_340525664.1">
    <property type="nucleotide sequence ID" value="NZ_JBBLXS010000650.1"/>
</dbReference>
<name>A0ABU8YW41_9CYAN</name>
<protein>
    <submittedName>
        <fullName evidence="1">XisI protein</fullName>
    </submittedName>
</protein>
<proteinExistence type="predicted"/>
<dbReference type="Proteomes" id="UP001384579">
    <property type="component" value="Unassembled WGS sequence"/>
</dbReference>
<dbReference type="InterPro" id="IPR014968">
    <property type="entry name" value="XisI"/>
</dbReference>
<dbReference type="EMBL" id="JBBLXS010000650">
    <property type="protein sequence ID" value="MEK0188525.1"/>
    <property type="molecule type" value="Genomic_DNA"/>
</dbReference>
<dbReference type="Pfam" id="PF08869">
    <property type="entry name" value="XisI"/>
    <property type="match status" value="1"/>
</dbReference>
<comment type="caution">
    <text evidence="1">The sequence shown here is derived from an EMBL/GenBank/DDBJ whole genome shotgun (WGS) entry which is preliminary data.</text>
</comment>
<evidence type="ECO:0000313" key="1">
    <source>
        <dbReference type="EMBL" id="MEK0188525.1"/>
    </source>
</evidence>
<dbReference type="CDD" id="cd16382">
    <property type="entry name" value="XisI-like"/>
    <property type="match status" value="1"/>
</dbReference>
<evidence type="ECO:0000313" key="2">
    <source>
        <dbReference type="Proteomes" id="UP001384579"/>
    </source>
</evidence>